<dbReference type="InterPro" id="IPR011671">
    <property type="entry name" value="tRNA_uracil_MeTrfase"/>
</dbReference>
<evidence type="ECO:0000256" key="8">
    <source>
        <dbReference type="ARBA" id="ARBA00022694"/>
    </source>
</evidence>
<dbReference type="PANTHER" id="PTHR21210:SF0">
    <property type="entry name" value="TRNA (URACIL-O(2)-)-METHYLTRANSFERASE-RELATED"/>
    <property type="match status" value="1"/>
</dbReference>
<comment type="similarity">
    <text evidence="3 10">Belongs to the TRM44 family.</text>
</comment>
<evidence type="ECO:0000256" key="5">
    <source>
        <dbReference type="ARBA" id="ARBA00022603"/>
    </source>
</evidence>
<dbReference type="InterPro" id="IPR029063">
    <property type="entry name" value="SAM-dependent_MTases_sf"/>
</dbReference>
<evidence type="ECO:0000256" key="7">
    <source>
        <dbReference type="ARBA" id="ARBA00022691"/>
    </source>
</evidence>
<dbReference type="AlphaFoldDB" id="A0A1V9XL23"/>
<proteinExistence type="inferred from homology"/>
<evidence type="ECO:0000256" key="1">
    <source>
        <dbReference type="ARBA" id="ARBA00002778"/>
    </source>
</evidence>
<dbReference type="EMBL" id="MNPL01008492">
    <property type="protein sequence ID" value="OQR74207.1"/>
    <property type="molecule type" value="Genomic_DNA"/>
</dbReference>
<keyword evidence="4 10" id="KW-0963">Cytoplasm</keyword>
<gene>
    <name evidence="11" type="ORF">BIW11_09223</name>
</gene>
<dbReference type="EC" id="2.1.1.211" evidence="10"/>
<evidence type="ECO:0000256" key="10">
    <source>
        <dbReference type="RuleBase" id="RU368004"/>
    </source>
</evidence>
<accession>A0A1V9XL23</accession>
<evidence type="ECO:0000313" key="11">
    <source>
        <dbReference type="EMBL" id="OQR74207.1"/>
    </source>
</evidence>
<evidence type="ECO:0000256" key="6">
    <source>
        <dbReference type="ARBA" id="ARBA00022679"/>
    </source>
</evidence>
<comment type="caution">
    <text evidence="11">The sequence shown here is derived from an EMBL/GenBank/DDBJ whole genome shotgun (WGS) entry which is preliminary data.</text>
</comment>
<organism evidence="11 12">
    <name type="scientific">Tropilaelaps mercedesae</name>
    <dbReference type="NCBI Taxonomy" id="418985"/>
    <lineage>
        <taxon>Eukaryota</taxon>
        <taxon>Metazoa</taxon>
        <taxon>Ecdysozoa</taxon>
        <taxon>Arthropoda</taxon>
        <taxon>Chelicerata</taxon>
        <taxon>Arachnida</taxon>
        <taxon>Acari</taxon>
        <taxon>Parasitiformes</taxon>
        <taxon>Mesostigmata</taxon>
        <taxon>Gamasina</taxon>
        <taxon>Dermanyssoidea</taxon>
        <taxon>Laelapidae</taxon>
        <taxon>Tropilaelaps</taxon>
    </lineage>
</organism>
<dbReference type="InParanoid" id="A0A1V9XL23"/>
<feature type="non-terminal residue" evidence="11">
    <location>
        <position position="286"/>
    </location>
</feature>
<keyword evidence="7 10" id="KW-0949">S-adenosyl-L-methionine</keyword>
<evidence type="ECO:0000256" key="2">
    <source>
        <dbReference type="ARBA" id="ARBA00004496"/>
    </source>
</evidence>
<evidence type="ECO:0000256" key="3">
    <source>
        <dbReference type="ARBA" id="ARBA00009056"/>
    </source>
</evidence>
<sequence length="286" mass="33009">MFCSVSLFVSVEQCPRSMERLLRSIERWIIDSRQGNKQIQIASLGLVSVERYSQLYVELKGKYGRKLVDVWPEKTDPLKFVYEDITIASYLIALWDPDGHGRKASFVDVGCGNGLLVYILILEGHTGLGVDLRKRAIWSLYPPEVQSCLREEPVTPKSRFEQEWWIGNHSDELTPWIPLLATMTNRTAKVFLLPCCPYGLYGKYQRSRPDLSQYQSYLIYLNEEFLPECGFKVRVDKIRIPSTKRVCLVASERLETPHVEVVARLQRRLEAEKAIVKFVPRPKAIT</sequence>
<dbReference type="GO" id="GO:0141101">
    <property type="term" value="F:tRNA(Ser) (uridine(44)-2'-O-)-methyltransferase activity"/>
    <property type="evidence" value="ECO:0007669"/>
    <property type="project" value="UniProtKB-EC"/>
</dbReference>
<dbReference type="STRING" id="418985.A0A1V9XL23"/>
<dbReference type="PANTHER" id="PTHR21210">
    <property type="entry name" value="TRNA (URACIL-O(2)-)-METHYLTRANSFERASE-RELATED"/>
    <property type="match status" value="1"/>
</dbReference>
<comment type="subcellular location">
    <subcellularLocation>
        <location evidence="2 10">Cytoplasm</location>
    </subcellularLocation>
</comment>
<evidence type="ECO:0000256" key="4">
    <source>
        <dbReference type="ARBA" id="ARBA00022490"/>
    </source>
</evidence>
<comment type="catalytic activity">
    <reaction evidence="9 10">
        <text>uridine(44) in tRNA(Ser) + S-adenosyl-L-methionine = 2'-O-methyluridine(44) in tRNA(Ser) + S-adenosyl-L-homocysteine + H(+)</text>
        <dbReference type="Rhea" id="RHEA:43100"/>
        <dbReference type="Rhea" id="RHEA-COMP:10339"/>
        <dbReference type="Rhea" id="RHEA-COMP:10340"/>
        <dbReference type="ChEBI" id="CHEBI:15378"/>
        <dbReference type="ChEBI" id="CHEBI:57856"/>
        <dbReference type="ChEBI" id="CHEBI:59789"/>
        <dbReference type="ChEBI" id="CHEBI:65315"/>
        <dbReference type="ChEBI" id="CHEBI:74478"/>
        <dbReference type="EC" id="2.1.1.211"/>
    </reaction>
</comment>
<dbReference type="GO" id="GO:0030488">
    <property type="term" value="P:tRNA methylation"/>
    <property type="evidence" value="ECO:0007669"/>
    <property type="project" value="UniProtKB-UniRule"/>
</dbReference>
<dbReference type="OrthoDB" id="10047021at2759"/>
<keyword evidence="8 10" id="KW-0819">tRNA processing</keyword>
<keyword evidence="6 10" id="KW-0808">Transferase</keyword>
<name>A0A1V9XL23_9ACAR</name>
<evidence type="ECO:0000313" key="12">
    <source>
        <dbReference type="Proteomes" id="UP000192247"/>
    </source>
</evidence>
<dbReference type="Pfam" id="PF07757">
    <property type="entry name" value="AdoMet_MTase"/>
    <property type="match status" value="1"/>
</dbReference>
<keyword evidence="12" id="KW-1185">Reference proteome</keyword>
<dbReference type="SUPFAM" id="SSF53335">
    <property type="entry name" value="S-adenosyl-L-methionine-dependent methyltransferases"/>
    <property type="match status" value="1"/>
</dbReference>
<evidence type="ECO:0000256" key="9">
    <source>
        <dbReference type="ARBA" id="ARBA00047957"/>
    </source>
</evidence>
<keyword evidence="5 10" id="KW-0489">Methyltransferase</keyword>
<protein>
    <recommendedName>
        <fullName evidence="10">tRNA (uracil-O(2)-)-methyltransferase</fullName>
        <ecNumber evidence="10">2.1.1.211</ecNumber>
    </recommendedName>
</protein>
<reference evidence="11 12" key="1">
    <citation type="journal article" date="2017" name="Gigascience">
        <title>Draft genome of the honey bee ectoparasitic mite, Tropilaelaps mercedesae, is shaped by the parasitic life history.</title>
        <authorList>
            <person name="Dong X."/>
            <person name="Armstrong S.D."/>
            <person name="Xia D."/>
            <person name="Makepeace B.L."/>
            <person name="Darby A.C."/>
            <person name="Kadowaki T."/>
        </authorList>
    </citation>
    <scope>NUCLEOTIDE SEQUENCE [LARGE SCALE GENOMIC DNA]</scope>
    <source>
        <strain evidence="11">Wuxi-XJTLU</strain>
    </source>
</reference>
<comment type="function">
    <text evidence="10">Adenosyl-L-methionine (AdoMet)-dependent tRNA (uracil-O(2)-)-methyltransferase.</text>
</comment>
<comment type="function">
    <text evidence="1">Probable adenosyl-L-methionine (AdoMet)-dependent tRNA (uracil-O(2)-)-methyltransferase.</text>
</comment>
<dbReference type="Proteomes" id="UP000192247">
    <property type="component" value="Unassembled WGS sequence"/>
</dbReference>
<dbReference type="GO" id="GO:0005737">
    <property type="term" value="C:cytoplasm"/>
    <property type="evidence" value="ECO:0007669"/>
    <property type="project" value="UniProtKB-SubCell"/>
</dbReference>